<dbReference type="Proteomes" id="UP001319180">
    <property type="component" value="Unassembled WGS sequence"/>
</dbReference>
<dbReference type="SUPFAM" id="SSF56935">
    <property type="entry name" value="Porins"/>
    <property type="match status" value="1"/>
</dbReference>
<dbReference type="GO" id="GO:0044718">
    <property type="term" value="P:siderophore transmembrane transport"/>
    <property type="evidence" value="ECO:0007669"/>
    <property type="project" value="TreeGrafter"/>
</dbReference>
<evidence type="ECO:0000256" key="6">
    <source>
        <dbReference type="ARBA" id="ARBA00023136"/>
    </source>
</evidence>
<keyword evidence="5" id="KW-0732">Signal</keyword>
<reference evidence="10 11" key="1">
    <citation type="submission" date="2021-05" db="EMBL/GenBank/DDBJ databases">
        <title>A Polyphasic approach of four new species of the genus Ohtaekwangia: Ohtaekwangia histidinii sp. nov., Ohtaekwangia cretensis sp. nov., Ohtaekwangia indiensis sp. nov., Ohtaekwangia reichenbachii sp. nov. from diverse environment.</title>
        <authorList>
            <person name="Octaviana S."/>
        </authorList>
    </citation>
    <scope>NUCLEOTIDE SEQUENCE [LARGE SCALE GENOMIC DNA]</scope>
    <source>
        <strain evidence="10 11">PWU37</strain>
    </source>
</reference>
<evidence type="ECO:0000313" key="11">
    <source>
        <dbReference type="Proteomes" id="UP001319180"/>
    </source>
</evidence>
<accession>A0AAP2DE39</accession>
<dbReference type="Gene3D" id="2.40.170.20">
    <property type="entry name" value="TonB-dependent receptor, beta-barrel domain"/>
    <property type="match status" value="1"/>
</dbReference>
<keyword evidence="7 8" id="KW-0998">Cell outer membrane</keyword>
<name>A0AAP2DE39_9BACT</name>
<evidence type="ECO:0000313" key="10">
    <source>
        <dbReference type="EMBL" id="MBT1689085.1"/>
    </source>
</evidence>
<dbReference type="PANTHER" id="PTHR30069:SF29">
    <property type="entry name" value="HEMOGLOBIN AND HEMOGLOBIN-HAPTOGLOBIN-BINDING PROTEIN 1-RELATED"/>
    <property type="match status" value="1"/>
</dbReference>
<comment type="similarity">
    <text evidence="8">Belongs to the TonB-dependent receptor family.</text>
</comment>
<dbReference type="AlphaFoldDB" id="A0AAP2DE39"/>
<dbReference type="PROSITE" id="PS52016">
    <property type="entry name" value="TONB_DEPENDENT_REC_3"/>
    <property type="match status" value="1"/>
</dbReference>
<dbReference type="InterPro" id="IPR037066">
    <property type="entry name" value="Plug_dom_sf"/>
</dbReference>
<dbReference type="InterPro" id="IPR039426">
    <property type="entry name" value="TonB-dep_rcpt-like"/>
</dbReference>
<keyword evidence="10" id="KW-0675">Receptor</keyword>
<dbReference type="RefSeq" id="WP_254092310.1">
    <property type="nucleotide sequence ID" value="NZ_JAHESC010000035.1"/>
</dbReference>
<dbReference type="GO" id="GO:0009279">
    <property type="term" value="C:cell outer membrane"/>
    <property type="evidence" value="ECO:0007669"/>
    <property type="project" value="UniProtKB-SubCell"/>
</dbReference>
<dbReference type="Pfam" id="PF07715">
    <property type="entry name" value="Plug"/>
    <property type="match status" value="1"/>
</dbReference>
<evidence type="ECO:0000256" key="5">
    <source>
        <dbReference type="ARBA" id="ARBA00022729"/>
    </source>
</evidence>
<evidence type="ECO:0000256" key="1">
    <source>
        <dbReference type="ARBA" id="ARBA00004571"/>
    </source>
</evidence>
<dbReference type="EMBL" id="JAHESC010000035">
    <property type="protein sequence ID" value="MBT1689085.1"/>
    <property type="molecule type" value="Genomic_DNA"/>
</dbReference>
<keyword evidence="11" id="KW-1185">Reference proteome</keyword>
<organism evidence="10 11">
    <name type="scientific">Dawidia soli</name>
    <dbReference type="NCBI Taxonomy" id="2782352"/>
    <lineage>
        <taxon>Bacteria</taxon>
        <taxon>Pseudomonadati</taxon>
        <taxon>Bacteroidota</taxon>
        <taxon>Cytophagia</taxon>
        <taxon>Cytophagales</taxon>
        <taxon>Chryseotaleaceae</taxon>
        <taxon>Dawidia</taxon>
    </lineage>
</organism>
<dbReference type="InterPro" id="IPR012910">
    <property type="entry name" value="Plug_dom"/>
</dbReference>
<feature type="domain" description="TonB-dependent receptor plug" evidence="9">
    <location>
        <begin position="49"/>
        <end position="145"/>
    </location>
</feature>
<evidence type="ECO:0000256" key="2">
    <source>
        <dbReference type="ARBA" id="ARBA00022448"/>
    </source>
</evidence>
<dbReference type="PANTHER" id="PTHR30069">
    <property type="entry name" value="TONB-DEPENDENT OUTER MEMBRANE RECEPTOR"/>
    <property type="match status" value="1"/>
</dbReference>
<comment type="subcellular location">
    <subcellularLocation>
        <location evidence="1 8">Cell outer membrane</location>
        <topology evidence="1 8">Multi-pass membrane protein</topology>
    </subcellularLocation>
</comment>
<proteinExistence type="inferred from homology"/>
<comment type="caution">
    <text evidence="10">The sequence shown here is derived from an EMBL/GenBank/DDBJ whole genome shotgun (WGS) entry which is preliminary data.</text>
</comment>
<protein>
    <submittedName>
        <fullName evidence="10">TonB-dependent receptor plug domain-containing protein</fullName>
    </submittedName>
</protein>
<keyword evidence="3 8" id="KW-1134">Transmembrane beta strand</keyword>
<evidence type="ECO:0000256" key="4">
    <source>
        <dbReference type="ARBA" id="ARBA00022692"/>
    </source>
</evidence>
<dbReference type="InterPro" id="IPR036942">
    <property type="entry name" value="Beta-barrel_TonB_sf"/>
</dbReference>
<keyword evidence="4 8" id="KW-0812">Transmembrane</keyword>
<gene>
    <name evidence="10" type="ORF">KK078_21140</name>
</gene>
<evidence type="ECO:0000256" key="3">
    <source>
        <dbReference type="ARBA" id="ARBA00022452"/>
    </source>
</evidence>
<dbReference type="Gene3D" id="2.170.130.10">
    <property type="entry name" value="TonB-dependent receptor, plug domain"/>
    <property type="match status" value="1"/>
</dbReference>
<keyword evidence="2 8" id="KW-0813">Transport</keyword>
<dbReference type="GO" id="GO:0015344">
    <property type="term" value="F:siderophore uptake transmembrane transporter activity"/>
    <property type="evidence" value="ECO:0007669"/>
    <property type="project" value="TreeGrafter"/>
</dbReference>
<sequence>MIKRIVLVVLGVILHTATRAQRRDSVLLNEFTVQATRLFEKEAAGGKETHVDTTVLAVNVNHTLSELLSENTHVFIKSYGRGSLATASFRGTAPSHTQVVWNGMPVNSPMLGMVDFSLIPVYFIDDLTLKHGGASMEESSGALGGNVLLQNKPDWNNELSGRFIQGFGSFTTVEDFLQVNIGNKRIQSKSRAYYTYSKNDFPFYNDAIIGKPRWRNKDGAYTLYSVMQEFYGRIDESNRLSLRVWTHVADRSIPRLNSNESGEDTNINTQLDKTWRINSEWRHNGKRSTLVTMAGVNLQDLDYSLVNRVIGLGPQSAIYSVSRSGSYINRVEFQYDLSPKSTISVNANYNYHGVNTRDTVKRTGYKKDRHEISAYAAYQRNFSDRLNIKLAVRQDYIDHKAIPVIPYAGFDFRVWTDRNIFIKANITRNYHIPTLNDLYWQPGGNASLRPEDGLSEEIGVAWLTNVRGITLETQMTGYYADITDWIIWIPSFRGGGYWEPRNVESVISKGIELTAKIKYDRYPWQVTANGNFAWTPSRNYGDKTIWGDESRGKQLVYIPLNSGNLFVNVKYKKSAITWQFNAYDKRYTTSSNDVTTVGSLPDYYMNQVYLAQEFNVKKATLEIQLKVYNLFNEYYRSVLARRMPERNYMVLLTCKF</sequence>
<evidence type="ECO:0000256" key="8">
    <source>
        <dbReference type="PROSITE-ProRule" id="PRU01360"/>
    </source>
</evidence>
<evidence type="ECO:0000259" key="9">
    <source>
        <dbReference type="Pfam" id="PF07715"/>
    </source>
</evidence>
<keyword evidence="6 8" id="KW-0472">Membrane</keyword>
<evidence type="ECO:0000256" key="7">
    <source>
        <dbReference type="ARBA" id="ARBA00023237"/>
    </source>
</evidence>